<evidence type="ECO:0000313" key="2">
    <source>
        <dbReference type="Proteomes" id="UP000184388"/>
    </source>
</evidence>
<proteinExistence type="predicted"/>
<dbReference type="RefSeq" id="WP_073444341.1">
    <property type="nucleotide sequence ID" value="NZ_FRBK01000005.1"/>
</dbReference>
<name>A0A9X8QRU0_9ACTN</name>
<evidence type="ECO:0000313" key="1">
    <source>
        <dbReference type="EMBL" id="SHL60959.1"/>
    </source>
</evidence>
<protein>
    <submittedName>
        <fullName evidence="1">Uncharacterized protein</fullName>
    </submittedName>
</protein>
<reference evidence="2" key="1">
    <citation type="submission" date="2016-11" db="EMBL/GenBank/DDBJ databases">
        <authorList>
            <person name="Jaros S."/>
            <person name="Januszkiewicz K."/>
            <person name="Wedrychowicz H."/>
        </authorList>
    </citation>
    <scope>NUCLEOTIDE SEQUENCE [LARGE SCALE GENOMIC DNA]</scope>
    <source>
        <strain evidence="2">CGMCC 4.3555</strain>
    </source>
</reference>
<organism evidence="1 2">
    <name type="scientific">Streptomyces yunnanensis</name>
    <dbReference type="NCBI Taxonomy" id="156453"/>
    <lineage>
        <taxon>Bacteria</taxon>
        <taxon>Bacillati</taxon>
        <taxon>Actinomycetota</taxon>
        <taxon>Actinomycetes</taxon>
        <taxon>Kitasatosporales</taxon>
        <taxon>Streptomycetaceae</taxon>
        <taxon>Streptomyces</taxon>
    </lineage>
</organism>
<sequence>MAVTSFRIDQEGVVHTAANLDEAKYKGIGPNREAAVHRETGEPLRTVSLLAHRAEDNTADLRKVSVPESGVPEGLHVGMPVHPVNLVASVWVRHDPGNCGDGVVYSADALKPLTAPAPVKAVPAADQMKAAGGAK</sequence>
<accession>A0A9X8QRU0</accession>
<comment type="caution">
    <text evidence="1">The sequence shown here is derived from an EMBL/GenBank/DDBJ whole genome shotgun (WGS) entry which is preliminary data.</text>
</comment>
<dbReference type="AlphaFoldDB" id="A0A9X8QRU0"/>
<gene>
    <name evidence="1" type="ORF">SAMN05216268_105244</name>
</gene>
<dbReference type="Proteomes" id="UP000184388">
    <property type="component" value="Unassembled WGS sequence"/>
</dbReference>
<dbReference type="EMBL" id="FRBK01000005">
    <property type="protein sequence ID" value="SHL60959.1"/>
    <property type="molecule type" value="Genomic_DNA"/>
</dbReference>